<feature type="compositionally biased region" description="Basic and acidic residues" evidence="1">
    <location>
        <begin position="294"/>
        <end position="349"/>
    </location>
</feature>
<feature type="signal peptide" evidence="2">
    <location>
        <begin position="1"/>
        <end position="20"/>
    </location>
</feature>
<name>A0ABY7U9C6_9CORY</name>
<dbReference type="Gene3D" id="3.40.710.10">
    <property type="entry name" value="DD-peptidase/beta-lactamase superfamily"/>
    <property type="match status" value="1"/>
</dbReference>
<evidence type="ECO:0008006" key="5">
    <source>
        <dbReference type="Google" id="ProtNLM"/>
    </source>
</evidence>
<protein>
    <recommendedName>
        <fullName evidence="5">Lipoprotein</fullName>
    </recommendedName>
</protein>
<keyword evidence="2" id="KW-0732">Signal</keyword>
<reference evidence="3 4" key="1">
    <citation type="submission" date="2020-10" db="EMBL/GenBank/DDBJ databases">
        <title>Complete genome sequence of Corynebacterium massiliense DSM 45435, type strain of Corynebacterium massiliense.</title>
        <authorList>
            <person name="Busche T."/>
            <person name="Kalinowski J."/>
            <person name="Ruckert C."/>
        </authorList>
    </citation>
    <scope>NUCLEOTIDE SEQUENCE [LARGE SCALE GENOMIC DNA]</scope>
    <source>
        <strain evidence="3 4">DSM 45435</strain>
    </source>
</reference>
<keyword evidence="4" id="KW-1185">Reference proteome</keyword>
<dbReference type="EMBL" id="CP063189">
    <property type="protein sequence ID" value="WCZ32087.1"/>
    <property type="molecule type" value="Genomic_DNA"/>
</dbReference>
<feature type="compositionally biased region" description="Basic and acidic residues" evidence="1">
    <location>
        <begin position="34"/>
        <end position="47"/>
    </location>
</feature>
<feature type="region of interest" description="Disordered" evidence="1">
    <location>
        <begin position="29"/>
        <end position="57"/>
    </location>
</feature>
<gene>
    <name evidence="3" type="ORF">CMASS_03160</name>
</gene>
<evidence type="ECO:0000256" key="1">
    <source>
        <dbReference type="SAM" id="MobiDB-lite"/>
    </source>
</evidence>
<evidence type="ECO:0000313" key="3">
    <source>
        <dbReference type="EMBL" id="WCZ32087.1"/>
    </source>
</evidence>
<sequence>MAAIVVIALLLAGTWFVARATAPRSTDAAVASHVSEEHSGKSGEKTAPRPYDTSLVGEDPAEANVRTTTGSQLSYVRLSDGVRMGTANERFARPALSIIKLYIADYVLREGSVEDSYKALDMIANSSDKAADKLFEKYPDSITETARHYNLYSTTAGPTWGESLTSTYDMTEFLAALMKEDEVHPILVAMSNADKVAEDGYDQDFGTAKLDGVIGTKWGWSNDKDLHNSVSFGKDFIVAAGVSGSADDLSKLVEKQVTKDHLKEAEKRARGGSHEMVPPLPTVTSSETTSSESKSSESKSLESKSSESKSLETTSKDDKKDKNSEPSDSKKKEEPKDTESKSAEPKSKK</sequence>
<organism evidence="3 4">
    <name type="scientific">Corynebacterium massiliense DSM 45435</name>
    <dbReference type="NCBI Taxonomy" id="1121364"/>
    <lineage>
        <taxon>Bacteria</taxon>
        <taxon>Bacillati</taxon>
        <taxon>Actinomycetota</taxon>
        <taxon>Actinomycetes</taxon>
        <taxon>Mycobacteriales</taxon>
        <taxon>Corynebacteriaceae</taxon>
        <taxon>Corynebacterium</taxon>
    </lineage>
</organism>
<dbReference type="InterPro" id="IPR012338">
    <property type="entry name" value="Beta-lactam/transpept-like"/>
</dbReference>
<dbReference type="SUPFAM" id="SSF56601">
    <property type="entry name" value="beta-lactamase/transpeptidase-like"/>
    <property type="match status" value="1"/>
</dbReference>
<proteinExistence type="predicted"/>
<evidence type="ECO:0000256" key="2">
    <source>
        <dbReference type="SAM" id="SignalP"/>
    </source>
</evidence>
<dbReference type="Proteomes" id="UP001220064">
    <property type="component" value="Chromosome"/>
</dbReference>
<evidence type="ECO:0000313" key="4">
    <source>
        <dbReference type="Proteomes" id="UP001220064"/>
    </source>
</evidence>
<feature type="chain" id="PRO_5046605148" description="Lipoprotein" evidence="2">
    <location>
        <begin position="21"/>
        <end position="349"/>
    </location>
</feature>
<feature type="compositionally biased region" description="Low complexity" evidence="1">
    <location>
        <begin position="284"/>
        <end position="293"/>
    </location>
</feature>
<accession>A0ABY7U9C6</accession>
<feature type="region of interest" description="Disordered" evidence="1">
    <location>
        <begin position="265"/>
        <end position="349"/>
    </location>
</feature>